<dbReference type="Gene3D" id="3.10.28.10">
    <property type="entry name" value="Homing endonucleases"/>
    <property type="match status" value="2"/>
</dbReference>
<sequence>MSAQHILGLEKVPRVTAFAPPNKISELNQLITVEPKCKKLYNLCNGEYRGKLMTKEISSREKEIILGTILGDGHLAMLKSNARLEVNHSENQRDYVMWKYNELQNLSGAKPHAIHIFDKRYNKTYRQLRFSTKVHSEFTQFHQIFYRDLKKIVPKNIKKVLTSPLSLAVWFMDDGGRRNDSYGLFLNTLSFTKEEHKLLREALKVNFSLESGLHWIQDGYRIYIPSNNAEKFCRLVYPHMIPSMYYKLSFNPVTTSYARLDRARDRKT</sequence>
<accession>A0A1F8GJU4</accession>
<protein>
    <recommendedName>
        <fullName evidence="1">Homing endonuclease LAGLIDADG domain-containing protein</fullName>
    </recommendedName>
</protein>
<evidence type="ECO:0000259" key="1">
    <source>
        <dbReference type="Pfam" id="PF03161"/>
    </source>
</evidence>
<dbReference type="AlphaFoldDB" id="A0A1F8GJU4"/>
<dbReference type="GO" id="GO:0004519">
    <property type="term" value="F:endonuclease activity"/>
    <property type="evidence" value="ECO:0007669"/>
    <property type="project" value="InterPro"/>
</dbReference>
<organism evidence="2 3">
    <name type="scientific">Candidatus Yanofskybacteria bacterium RIFCSPLOWO2_01_FULL_43_22</name>
    <dbReference type="NCBI Taxonomy" id="1802695"/>
    <lineage>
        <taxon>Bacteria</taxon>
        <taxon>Candidatus Yanofskyibacteriota</taxon>
    </lineage>
</organism>
<dbReference type="InterPro" id="IPR004860">
    <property type="entry name" value="LAGLIDADG_dom"/>
</dbReference>
<dbReference type="Pfam" id="PF03161">
    <property type="entry name" value="LAGLIDADG_2"/>
    <property type="match status" value="1"/>
</dbReference>
<dbReference type="GO" id="GO:0000373">
    <property type="term" value="P:Group II intron splicing"/>
    <property type="evidence" value="ECO:0007669"/>
    <property type="project" value="TreeGrafter"/>
</dbReference>
<dbReference type="EMBL" id="MGKJ01000007">
    <property type="protein sequence ID" value="OGN24956.1"/>
    <property type="molecule type" value="Genomic_DNA"/>
</dbReference>
<dbReference type="STRING" id="1802695.A3A13_01535"/>
<dbReference type="InterPro" id="IPR027434">
    <property type="entry name" value="Homing_endonucl"/>
</dbReference>
<dbReference type="PANTHER" id="PTHR47539:SF1">
    <property type="entry name" value="PENTATRICOPEPTIDE REPEAT-CONTAINING PROTEIN OTP51, CHLOROPLASTIC"/>
    <property type="match status" value="1"/>
</dbReference>
<comment type="caution">
    <text evidence="2">The sequence shown here is derived from an EMBL/GenBank/DDBJ whole genome shotgun (WGS) entry which is preliminary data.</text>
</comment>
<reference evidence="2 3" key="1">
    <citation type="journal article" date="2016" name="Nat. Commun.">
        <title>Thousands of microbial genomes shed light on interconnected biogeochemical processes in an aquifer system.</title>
        <authorList>
            <person name="Anantharaman K."/>
            <person name="Brown C.T."/>
            <person name="Hug L.A."/>
            <person name="Sharon I."/>
            <person name="Castelle C.J."/>
            <person name="Probst A.J."/>
            <person name="Thomas B.C."/>
            <person name="Singh A."/>
            <person name="Wilkins M.J."/>
            <person name="Karaoz U."/>
            <person name="Brodie E.L."/>
            <person name="Williams K.H."/>
            <person name="Hubbard S.S."/>
            <person name="Banfield J.F."/>
        </authorList>
    </citation>
    <scope>NUCLEOTIDE SEQUENCE [LARGE SCALE GENOMIC DNA]</scope>
</reference>
<dbReference type="GO" id="GO:0048564">
    <property type="term" value="P:photosystem I assembly"/>
    <property type="evidence" value="ECO:0007669"/>
    <property type="project" value="TreeGrafter"/>
</dbReference>
<proteinExistence type="predicted"/>
<name>A0A1F8GJU4_9BACT</name>
<evidence type="ECO:0000313" key="3">
    <source>
        <dbReference type="Proteomes" id="UP000178911"/>
    </source>
</evidence>
<dbReference type="PANTHER" id="PTHR47539">
    <property type="entry name" value="PENTATRICOPEPTIDE REPEAT-CONTAINING PROTEIN OTP51, CHLOROPLASTIC"/>
    <property type="match status" value="1"/>
</dbReference>
<feature type="domain" description="Homing endonuclease LAGLIDADG" evidence="1">
    <location>
        <begin position="62"/>
        <end position="232"/>
    </location>
</feature>
<dbReference type="InterPro" id="IPR052500">
    <property type="entry name" value="Chloro/Mito_RNA_Process"/>
</dbReference>
<dbReference type="GO" id="GO:0045292">
    <property type="term" value="P:mRNA cis splicing, via spliceosome"/>
    <property type="evidence" value="ECO:0007669"/>
    <property type="project" value="TreeGrafter"/>
</dbReference>
<gene>
    <name evidence="2" type="ORF">A3A13_01535</name>
</gene>
<dbReference type="Proteomes" id="UP000178911">
    <property type="component" value="Unassembled WGS sequence"/>
</dbReference>
<evidence type="ECO:0000313" key="2">
    <source>
        <dbReference type="EMBL" id="OGN24956.1"/>
    </source>
</evidence>
<dbReference type="SUPFAM" id="SSF55608">
    <property type="entry name" value="Homing endonucleases"/>
    <property type="match status" value="1"/>
</dbReference>